<comment type="similarity">
    <text evidence="1">Belongs to the SUN family.</text>
</comment>
<dbReference type="OrthoDB" id="5554151at2759"/>
<dbReference type="AlphaFoldDB" id="A0A0D2BLN3"/>
<keyword evidence="3" id="KW-0732">Signal</keyword>
<feature type="compositionally biased region" description="Low complexity" evidence="2">
    <location>
        <begin position="377"/>
        <end position="407"/>
    </location>
</feature>
<evidence type="ECO:0000313" key="4">
    <source>
        <dbReference type="EMBL" id="KIW19470.1"/>
    </source>
</evidence>
<evidence type="ECO:0008006" key="6">
    <source>
        <dbReference type="Google" id="ProtNLM"/>
    </source>
</evidence>
<dbReference type="PANTHER" id="PTHR31654">
    <property type="entry name" value="SECRETED BETA-GLUCOSIDASE ADG3-RELATED"/>
    <property type="match status" value="1"/>
</dbReference>
<feature type="signal peptide" evidence="3">
    <location>
        <begin position="1"/>
        <end position="23"/>
    </location>
</feature>
<dbReference type="InterPro" id="IPR005556">
    <property type="entry name" value="SUN"/>
</dbReference>
<dbReference type="PANTHER" id="PTHR31654:SF0">
    <property type="entry name" value="SECRETED BETA-GLUCOSIDASE ADG3-RELATED"/>
    <property type="match status" value="1"/>
</dbReference>
<feature type="region of interest" description="Disordered" evidence="2">
    <location>
        <begin position="41"/>
        <end position="75"/>
    </location>
</feature>
<keyword evidence="5" id="KW-1185">Reference proteome</keyword>
<dbReference type="HOGENOM" id="CLU_026108_1_1_1"/>
<evidence type="ECO:0000256" key="3">
    <source>
        <dbReference type="SAM" id="SignalP"/>
    </source>
</evidence>
<feature type="chain" id="PRO_5002239103" description="SUN domain-containing protein" evidence="3">
    <location>
        <begin position="24"/>
        <end position="503"/>
    </location>
</feature>
<evidence type="ECO:0000313" key="5">
    <source>
        <dbReference type="Proteomes" id="UP000053328"/>
    </source>
</evidence>
<organism evidence="4 5">
    <name type="scientific">Exophiala spinifera</name>
    <dbReference type="NCBI Taxonomy" id="91928"/>
    <lineage>
        <taxon>Eukaryota</taxon>
        <taxon>Fungi</taxon>
        <taxon>Dikarya</taxon>
        <taxon>Ascomycota</taxon>
        <taxon>Pezizomycotina</taxon>
        <taxon>Eurotiomycetes</taxon>
        <taxon>Chaetothyriomycetidae</taxon>
        <taxon>Chaetothyriales</taxon>
        <taxon>Herpotrichiellaceae</taxon>
        <taxon>Exophiala</taxon>
    </lineage>
</organism>
<sequence>MRKRTVTSSATALLLLTASVVSAKHGVHEHLESLHKRHRAHRHLDMRSTAENGAQGIELRSVEETTSKAPVEKRGGQCAFPTDAGLVAVTPGEQNAGWAMSPDQPCLPGNYCPYACPPGQVSVQWDPSATSYSYPKSMNGGLYCDNNGNIQKPFPDKPYCQSTATNIGVQNNAGGVVSFCQTVLPGNEAMLIPTSVSDYATLAVPDTSYWCGTAAHYYINPPGIDTETACVWGTHANPYGNWSPYVAGANVDKSGNTFIKLGWNPIYLEPTTPFRNDMPNWGVKVDCPNGGCHGLPCSIDPSQNQVNQMVGSASDGAGGGAFCVVTVDQGATANFVVFSSGGDQSDNNSNGNSNSGSSSGSGSSATGWNKGGQFYQTTTSPVASTSPSTTSSTTTSESTTSTAWAWSSSTTTSSTQVQTWTSASSSTWHSRAPTHSPYYSIFNSTTISTGRVDYSSVEATATPSGPTASAQPSIVSATGAASSVQVSVVGLLSALAFYAVAAL</sequence>
<dbReference type="GeneID" id="27327125"/>
<feature type="compositionally biased region" description="Basic and acidic residues" evidence="2">
    <location>
        <begin position="60"/>
        <end position="75"/>
    </location>
</feature>
<dbReference type="RefSeq" id="XP_016239686.1">
    <property type="nucleotide sequence ID" value="XM_016374410.1"/>
</dbReference>
<dbReference type="InterPro" id="IPR053088">
    <property type="entry name" value="Beta-glucosidase/SUN-like"/>
</dbReference>
<feature type="compositionally biased region" description="Low complexity" evidence="2">
    <location>
        <begin position="342"/>
        <end position="364"/>
    </location>
</feature>
<name>A0A0D2BLN3_9EURO</name>
<dbReference type="STRING" id="91928.A0A0D2BLN3"/>
<evidence type="ECO:0000256" key="2">
    <source>
        <dbReference type="SAM" id="MobiDB-lite"/>
    </source>
</evidence>
<accession>A0A0D2BLN3</accession>
<reference evidence="4 5" key="1">
    <citation type="submission" date="2015-01" db="EMBL/GenBank/DDBJ databases">
        <title>The Genome Sequence of Exophiala spinifera CBS89968.</title>
        <authorList>
            <consortium name="The Broad Institute Genomics Platform"/>
            <person name="Cuomo C."/>
            <person name="de Hoog S."/>
            <person name="Gorbushina A."/>
            <person name="Stielow B."/>
            <person name="Teixiera M."/>
            <person name="Abouelleil A."/>
            <person name="Chapman S.B."/>
            <person name="Priest M."/>
            <person name="Young S.K."/>
            <person name="Wortman J."/>
            <person name="Nusbaum C."/>
            <person name="Birren B."/>
        </authorList>
    </citation>
    <scope>NUCLEOTIDE SEQUENCE [LARGE SCALE GENOMIC DNA]</scope>
    <source>
        <strain evidence="4 5">CBS 89968</strain>
    </source>
</reference>
<dbReference type="VEuPathDB" id="FungiDB:PV08_00042"/>
<evidence type="ECO:0000256" key="1">
    <source>
        <dbReference type="ARBA" id="ARBA00010579"/>
    </source>
</evidence>
<gene>
    <name evidence="4" type="ORF">PV08_00042</name>
</gene>
<dbReference type="Pfam" id="PF03856">
    <property type="entry name" value="SUN"/>
    <property type="match status" value="1"/>
</dbReference>
<feature type="region of interest" description="Disordered" evidence="2">
    <location>
        <begin position="342"/>
        <end position="407"/>
    </location>
</feature>
<dbReference type="EMBL" id="KN847492">
    <property type="protein sequence ID" value="KIW19470.1"/>
    <property type="molecule type" value="Genomic_DNA"/>
</dbReference>
<dbReference type="Proteomes" id="UP000053328">
    <property type="component" value="Unassembled WGS sequence"/>
</dbReference>
<proteinExistence type="inferred from homology"/>
<protein>
    <recommendedName>
        <fullName evidence="6">SUN domain-containing protein</fullName>
    </recommendedName>
</protein>